<accession>A0A0V1AZP7</accession>
<evidence type="ECO:0000313" key="2">
    <source>
        <dbReference type="Proteomes" id="UP000054776"/>
    </source>
</evidence>
<dbReference type="InParanoid" id="A0A0V1AZP7"/>
<protein>
    <submittedName>
        <fullName evidence="1">Uncharacterized protein</fullName>
    </submittedName>
</protein>
<name>A0A0V1AZP7_TRISP</name>
<keyword evidence="2" id="KW-1185">Reference proteome</keyword>
<sequence length="65" mass="6977">MSSYSWKACMGKAQNLQVYNMANGAASLIRHPRLSTHNRALPGLLSVAHCHAFSSPPRCAAIAPN</sequence>
<gene>
    <name evidence="1" type="ORF">T01_14129</name>
</gene>
<dbReference type="Proteomes" id="UP000054776">
    <property type="component" value="Unassembled WGS sequence"/>
</dbReference>
<reference evidence="1 2" key="1">
    <citation type="submission" date="2015-01" db="EMBL/GenBank/DDBJ databases">
        <title>Evolution of Trichinella species and genotypes.</title>
        <authorList>
            <person name="Korhonen P.K."/>
            <person name="Edoardo P."/>
            <person name="Giuseppe L.R."/>
            <person name="Gasser R.B."/>
        </authorList>
    </citation>
    <scope>NUCLEOTIDE SEQUENCE [LARGE SCALE GENOMIC DNA]</scope>
    <source>
        <strain evidence="1">ISS3</strain>
    </source>
</reference>
<comment type="caution">
    <text evidence="1">The sequence shown here is derived from an EMBL/GenBank/DDBJ whole genome shotgun (WGS) entry which is preliminary data.</text>
</comment>
<proteinExistence type="predicted"/>
<dbReference type="AlphaFoldDB" id="A0A0V1AZP7"/>
<organism evidence="1 2">
    <name type="scientific">Trichinella spiralis</name>
    <name type="common">Trichina worm</name>
    <dbReference type="NCBI Taxonomy" id="6334"/>
    <lineage>
        <taxon>Eukaryota</taxon>
        <taxon>Metazoa</taxon>
        <taxon>Ecdysozoa</taxon>
        <taxon>Nematoda</taxon>
        <taxon>Enoplea</taxon>
        <taxon>Dorylaimia</taxon>
        <taxon>Trichinellida</taxon>
        <taxon>Trichinellidae</taxon>
        <taxon>Trichinella</taxon>
    </lineage>
</organism>
<dbReference type="EMBL" id="JYDH01000147">
    <property type="protein sequence ID" value="KRY30235.1"/>
    <property type="molecule type" value="Genomic_DNA"/>
</dbReference>
<evidence type="ECO:0000313" key="1">
    <source>
        <dbReference type="EMBL" id="KRY30235.1"/>
    </source>
</evidence>